<evidence type="ECO:0000313" key="1">
    <source>
        <dbReference type="EMBL" id="CAG8849518.1"/>
    </source>
</evidence>
<feature type="non-terminal residue" evidence="1">
    <location>
        <position position="1"/>
    </location>
</feature>
<keyword evidence="2" id="KW-1185">Reference proteome</keyword>
<dbReference type="EMBL" id="CAJVQC010165910">
    <property type="protein sequence ID" value="CAG8849518.1"/>
    <property type="molecule type" value="Genomic_DNA"/>
</dbReference>
<dbReference type="Proteomes" id="UP000789920">
    <property type="component" value="Unassembled WGS sequence"/>
</dbReference>
<name>A0ACA9SWK7_9GLOM</name>
<accession>A0ACA9SWK7</accession>
<proteinExistence type="predicted"/>
<protein>
    <submittedName>
        <fullName evidence="1">32318_t:CDS:1</fullName>
    </submittedName>
</protein>
<organism evidence="1 2">
    <name type="scientific">Racocetra persica</name>
    <dbReference type="NCBI Taxonomy" id="160502"/>
    <lineage>
        <taxon>Eukaryota</taxon>
        <taxon>Fungi</taxon>
        <taxon>Fungi incertae sedis</taxon>
        <taxon>Mucoromycota</taxon>
        <taxon>Glomeromycotina</taxon>
        <taxon>Glomeromycetes</taxon>
        <taxon>Diversisporales</taxon>
        <taxon>Gigasporaceae</taxon>
        <taxon>Racocetra</taxon>
    </lineage>
</organism>
<gene>
    <name evidence="1" type="ORF">RPERSI_LOCUS35630</name>
</gene>
<feature type="non-terminal residue" evidence="1">
    <location>
        <position position="48"/>
    </location>
</feature>
<comment type="caution">
    <text evidence="1">The sequence shown here is derived from an EMBL/GenBank/DDBJ whole genome shotgun (WGS) entry which is preliminary data.</text>
</comment>
<evidence type="ECO:0000313" key="2">
    <source>
        <dbReference type="Proteomes" id="UP000789920"/>
    </source>
</evidence>
<sequence>DNDEINIEDYFEEAFHSGINVEELSTSVESVILKKEDSFSNFDEAEQC</sequence>
<reference evidence="1" key="1">
    <citation type="submission" date="2021-06" db="EMBL/GenBank/DDBJ databases">
        <authorList>
            <person name="Kallberg Y."/>
            <person name="Tangrot J."/>
            <person name="Rosling A."/>
        </authorList>
    </citation>
    <scope>NUCLEOTIDE SEQUENCE</scope>
    <source>
        <strain evidence="1">MA461A</strain>
    </source>
</reference>